<organism evidence="1 2">
    <name type="scientific">Dietzia maris</name>
    <dbReference type="NCBI Taxonomy" id="37915"/>
    <lineage>
        <taxon>Bacteria</taxon>
        <taxon>Bacillati</taxon>
        <taxon>Actinomycetota</taxon>
        <taxon>Actinomycetes</taxon>
        <taxon>Mycobacteriales</taxon>
        <taxon>Dietziaceae</taxon>
        <taxon>Dietzia</taxon>
    </lineage>
</organism>
<proteinExistence type="predicted"/>
<evidence type="ECO:0000313" key="2">
    <source>
        <dbReference type="Proteomes" id="UP000252187"/>
    </source>
</evidence>
<comment type="caution">
    <text evidence="1">The sequence shown here is derived from an EMBL/GenBank/DDBJ whole genome shotgun (WGS) entry which is preliminary data.</text>
</comment>
<protein>
    <submittedName>
        <fullName evidence="1">Uncharacterized protein</fullName>
    </submittedName>
</protein>
<reference evidence="1 2" key="1">
    <citation type="submission" date="2018-06" db="EMBL/GenBank/DDBJ databases">
        <title>Whole genome sequencing of four bacterial strains from South Shetland trench revealing bio-synthetic gene clusters.</title>
        <authorList>
            <person name="Abdel-Mageed W.M."/>
            <person name="Lehri B."/>
            <person name="Jarmusch S.A."/>
            <person name="Miranda K."/>
            <person name="Goodfellow M."/>
            <person name="Jaspars M."/>
            <person name="Karlyshev A.V."/>
        </authorList>
    </citation>
    <scope>NUCLEOTIDE SEQUENCE [LARGE SCALE GENOMIC DNA]</scope>
    <source>
        <strain evidence="1 2">SST1</strain>
    </source>
</reference>
<sequence length="78" mass="8616">MIETATGAQIVTWARYFTPKGVTWDVGVFAEDRLSLDGLDAGPTFIRVFDPECDLTPDEAERFALAIIDAVKTAQQRP</sequence>
<dbReference type="Proteomes" id="UP000252187">
    <property type="component" value="Unassembled WGS sequence"/>
</dbReference>
<dbReference type="AlphaFoldDB" id="A0A365PAS8"/>
<dbReference type="EMBL" id="QNTT01000015">
    <property type="protein sequence ID" value="RBA37151.1"/>
    <property type="molecule type" value="Genomic_DNA"/>
</dbReference>
<gene>
    <name evidence="1" type="ORF">DQ226_07530</name>
</gene>
<accession>A0A365PAS8</accession>
<name>A0A365PAS8_9ACTN</name>
<evidence type="ECO:0000313" key="1">
    <source>
        <dbReference type="EMBL" id="RBA37151.1"/>
    </source>
</evidence>